<feature type="domain" description="Ribosome biogenesis protein BMS1/TSR1 C-terminal" evidence="1">
    <location>
        <begin position="1"/>
        <end position="149"/>
    </location>
</feature>
<dbReference type="PANTHER" id="PTHR12858">
    <property type="entry name" value="RIBOSOME BIOGENESIS PROTEIN"/>
    <property type="match status" value="1"/>
</dbReference>
<organism evidence="2 3">
    <name type="scientific">Vitis vinifera</name>
    <name type="common">Grape</name>
    <dbReference type="NCBI Taxonomy" id="29760"/>
    <lineage>
        <taxon>Eukaryota</taxon>
        <taxon>Viridiplantae</taxon>
        <taxon>Streptophyta</taxon>
        <taxon>Embryophyta</taxon>
        <taxon>Tracheophyta</taxon>
        <taxon>Spermatophyta</taxon>
        <taxon>Magnoliopsida</taxon>
        <taxon>eudicotyledons</taxon>
        <taxon>Gunneridae</taxon>
        <taxon>Pentapetalae</taxon>
        <taxon>rosids</taxon>
        <taxon>Vitales</taxon>
        <taxon>Vitaceae</taxon>
        <taxon>Viteae</taxon>
        <taxon>Vitis</taxon>
    </lineage>
</organism>
<gene>
    <name evidence="2" type="ORF">VitviT2T_021213</name>
</gene>
<dbReference type="InterPro" id="IPR007034">
    <property type="entry name" value="BMS1_TSR1_C"/>
</dbReference>
<evidence type="ECO:0000259" key="1">
    <source>
        <dbReference type="SMART" id="SM01362"/>
    </source>
</evidence>
<evidence type="ECO:0000313" key="2">
    <source>
        <dbReference type="EMBL" id="WKA03081.1"/>
    </source>
</evidence>
<dbReference type="EMBL" id="CP126661">
    <property type="protein sequence ID" value="WKA03081.1"/>
    <property type="molecule type" value="Genomic_DNA"/>
</dbReference>
<dbReference type="Proteomes" id="UP001227230">
    <property type="component" value="Chromosome 14"/>
</dbReference>
<proteinExistence type="predicted"/>
<dbReference type="PANTHER" id="PTHR12858:SF2">
    <property type="entry name" value="RIBOSOME BIOGENESIS PROTEIN BMS1 HOMOLOG"/>
    <property type="match status" value="1"/>
</dbReference>
<evidence type="ECO:0000313" key="3">
    <source>
        <dbReference type="Proteomes" id="UP001227230"/>
    </source>
</evidence>
<accession>A0ABY9D6T5</accession>
<protein>
    <recommendedName>
        <fullName evidence="1">Ribosome biogenesis protein BMS1/TSR1 C-terminal domain-containing protein</fullName>
    </recommendedName>
</protein>
<reference evidence="2 3" key="1">
    <citation type="journal article" date="2023" name="Hortic Res">
        <title>The complete reference genome for grapevine (Vitis vinifera L.) genetics and breeding.</title>
        <authorList>
            <person name="Shi X."/>
            <person name="Cao S."/>
            <person name="Wang X."/>
            <person name="Huang S."/>
            <person name="Wang Y."/>
            <person name="Liu Z."/>
            <person name="Liu W."/>
            <person name="Leng X."/>
            <person name="Peng Y."/>
            <person name="Wang N."/>
            <person name="Wang Y."/>
            <person name="Ma Z."/>
            <person name="Xu X."/>
            <person name="Zhang F."/>
            <person name="Xue H."/>
            <person name="Zhong H."/>
            <person name="Wang Y."/>
            <person name="Zhang K."/>
            <person name="Velt A."/>
            <person name="Avia K."/>
            <person name="Holtgrawe D."/>
            <person name="Grimplet J."/>
            <person name="Matus J.T."/>
            <person name="Ware D."/>
            <person name="Wu X."/>
            <person name="Wang H."/>
            <person name="Liu C."/>
            <person name="Fang Y."/>
            <person name="Rustenholz C."/>
            <person name="Cheng Z."/>
            <person name="Xiao H."/>
            <person name="Zhou Y."/>
        </authorList>
    </citation>
    <scope>NUCLEOTIDE SEQUENCE [LARGE SCALE GENOMIC DNA]</scope>
    <source>
        <strain evidence="3">cv. Pinot noir / PN40024</strain>
        <tissue evidence="2">Leaf</tissue>
    </source>
</reference>
<dbReference type="InterPro" id="IPR039761">
    <property type="entry name" value="Bms1/Tsr1"/>
</dbReference>
<name>A0ABY9D6T5_VITVI</name>
<dbReference type="Pfam" id="PF04950">
    <property type="entry name" value="RIBIOP_C"/>
    <property type="match status" value="1"/>
</dbReference>
<dbReference type="SMART" id="SM01362">
    <property type="entry name" value="DUF663"/>
    <property type="match status" value="1"/>
</dbReference>
<keyword evidence="3" id="KW-1185">Reference proteome</keyword>
<sequence>MAMLGPSLLDVWNSSRRAMSSELVACTAVEYLSILEKMPSRVNVVPSQAAFRIIATAIVLEFNHAPRLVKKIKLVAEPCEIFKKTTLIKNMFTSDLEIARFESAGVQTASGIKGQVKETAKEELGNQPKKKRGLPREGIARCTFEDRILEGRKFNPLVIPKSLQAALPFASKPKDIPKRKKPLLENQRAVVMEPHKRKVHALVRHLQMIRNEKIKKRKLKATEKRKRFEAEKVKEEQVTIASTGPRSEVDREEGYLDREGKTARCEKVFLALLDLTSTGQGEPVNWYLGRLSRLA</sequence>